<protein>
    <submittedName>
        <fullName evidence="4">Uncharacterized protein</fullName>
    </submittedName>
</protein>
<name>A0A915IFS1_ROMCU</name>
<feature type="signal peptide" evidence="2">
    <location>
        <begin position="1"/>
        <end position="22"/>
    </location>
</feature>
<dbReference type="AlphaFoldDB" id="A0A915IFS1"/>
<keyword evidence="2" id="KW-0732">Signal</keyword>
<proteinExistence type="predicted"/>
<evidence type="ECO:0000256" key="1">
    <source>
        <dbReference type="SAM" id="MobiDB-lite"/>
    </source>
</evidence>
<organism evidence="3 4">
    <name type="scientific">Romanomermis culicivorax</name>
    <name type="common">Nematode worm</name>
    <dbReference type="NCBI Taxonomy" id="13658"/>
    <lineage>
        <taxon>Eukaryota</taxon>
        <taxon>Metazoa</taxon>
        <taxon>Ecdysozoa</taxon>
        <taxon>Nematoda</taxon>
        <taxon>Enoplea</taxon>
        <taxon>Dorylaimia</taxon>
        <taxon>Mermithida</taxon>
        <taxon>Mermithoidea</taxon>
        <taxon>Mermithidae</taxon>
        <taxon>Romanomermis</taxon>
    </lineage>
</organism>
<evidence type="ECO:0000256" key="2">
    <source>
        <dbReference type="SAM" id="SignalP"/>
    </source>
</evidence>
<dbReference type="Proteomes" id="UP000887565">
    <property type="component" value="Unplaced"/>
</dbReference>
<evidence type="ECO:0000313" key="4">
    <source>
        <dbReference type="WBParaSite" id="nRc.2.0.1.t13036-RA"/>
    </source>
</evidence>
<feature type="region of interest" description="Disordered" evidence="1">
    <location>
        <begin position="109"/>
        <end position="135"/>
    </location>
</feature>
<keyword evidence="3" id="KW-1185">Reference proteome</keyword>
<evidence type="ECO:0000313" key="3">
    <source>
        <dbReference type="Proteomes" id="UP000887565"/>
    </source>
</evidence>
<sequence>MNYWQLALKTTTFLLAIASNRAGLFKQATVPRQRPLRQPLSQLQPKALHFPWAQKGVPRVQSPQTLMGENREANHSFVYIFYKDFHTYNDKSPKHAELYKDHTGNYDYLKHEKKNKKLDGKEEEKERKHRQKMKT</sequence>
<dbReference type="WBParaSite" id="nRc.2.0.1.t13036-RA">
    <property type="protein sequence ID" value="nRc.2.0.1.t13036-RA"/>
    <property type="gene ID" value="nRc.2.0.1.g13036"/>
</dbReference>
<feature type="chain" id="PRO_5037640493" evidence="2">
    <location>
        <begin position="23"/>
        <end position="135"/>
    </location>
</feature>
<reference evidence="4" key="1">
    <citation type="submission" date="2022-11" db="UniProtKB">
        <authorList>
            <consortium name="WormBaseParasite"/>
        </authorList>
    </citation>
    <scope>IDENTIFICATION</scope>
</reference>
<accession>A0A915IFS1</accession>
<feature type="compositionally biased region" description="Basic and acidic residues" evidence="1">
    <location>
        <begin position="117"/>
        <end position="126"/>
    </location>
</feature>